<name>H3AAV7_LATCH</name>
<dbReference type="PANTHER" id="PTHR26451:SF885">
    <property type="entry name" value="OLFACTORY RECEPTOR"/>
    <property type="match status" value="1"/>
</dbReference>
<dbReference type="AlphaFoldDB" id="H3AAV7"/>
<dbReference type="PRINTS" id="PR00245">
    <property type="entry name" value="OLFACTORYR"/>
</dbReference>
<dbReference type="eggNOG" id="ENOG502SHBC">
    <property type="taxonomic scope" value="Eukaryota"/>
</dbReference>
<dbReference type="SUPFAM" id="SSF81321">
    <property type="entry name" value="Family A G protein-coupled receptor-like"/>
    <property type="match status" value="1"/>
</dbReference>
<dbReference type="GO" id="GO:0005886">
    <property type="term" value="C:plasma membrane"/>
    <property type="evidence" value="ECO:0007669"/>
    <property type="project" value="UniProtKB-SubCell"/>
</dbReference>
<reference evidence="9" key="2">
    <citation type="submission" date="2025-08" db="UniProtKB">
        <authorList>
            <consortium name="Ensembl"/>
        </authorList>
    </citation>
    <scope>IDENTIFICATION</scope>
</reference>
<dbReference type="PANTHER" id="PTHR26451">
    <property type="entry name" value="G_PROTEIN_RECEP_F1_2 DOMAIN-CONTAINING PROTEIN"/>
    <property type="match status" value="1"/>
</dbReference>
<reference evidence="10" key="1">
    <citation type="submission" date="2011-08" db="EMBL/GenBank/DDBJ databases">
        <title>The draft genome of Latimeria chalumnae.</title>
        <authorList>
            <person name="Di Palma F."/>
            <person name="Alfoldi J."/>
            <person name="Johnson J."/>
            <person name="Berlin A."/>
            <person name="Gnerre S."/>
            <person name="Jaffe D."/>
            <person name="MacCallum I."/>
            <person name="Young S."/>
            <person name="Walker B.J."/>
            <person name="Lander E."/>
            <person name="Lindblad-Toh K."/>
        </authorList>
    </citation>
    <scope>NUCLEOTIDE SEQUENCE [LARGE SCALE GENOMIC DNA]</scope>
    <source>
        <strain evidence="10">Wild caught</strain>
    </source>
</reference>
<dbReference type="Pfam" id="PF00001">
    <property type="entry name" value="7tm_1"/>
    <property type="match status" value="1"/>
</dbReference>
<evidence type="ECO:0000256" key="1">
    <source>
        <dbReference type="ARBA" id="ARBA00004141"/>
    </source>
</evidence>
<comment type="subcellular location">
    <subcellularLocation>
        <location evidence="7">Cell membrane</location>
        <topology evidence="7">Multi-pass membrane protein</topology>
    </subcellularLocation>
    <subcellularLocation>
        <location evidence="1">Membrane</location>
        <topology evidence="1">Multi-pass membrane protein</topology>
    </subcellularLocation>
</comment>
<keyword evidence="2 6" id="KW-0812">Transmembrane</keyword>
<feature type="transmembrane region" description="Helical" evidence="7">
    <location>
        <begin position="99"/>
        <end position="130"/>
    </location>
</feature>
<dbReference type="InParanoid" id="H3AAV7"/>
<evidence type="ECO:0000256" key="3">
    <source>
        <dbReference type="ARBA" id="ARBA00022989"/>
    </source>
</evidence>
<keyword evidence="6" id="KW-0675">Receptor</keyword>
<dbReference type="HOGENOM" id="CLU_864762_0_0_1"/>
<dbReference type="InterPro" id="IPR052921">
    <property type="entry name" value="GPCR1_Superfamily_Member"/>
</dbReference>
<keyword evidence="5 6" id="KW-0807">Transducer</keyword>
<evidence type="ECO:0000256" key="2">
    <source>
        <dbReference type="ARBA" id="ARBA00022692"/>
    </source>
</evidence>
<sequence length="322" mass="36306">KKEGNETVGVIILGLIYSVNMGHLIIPALVLILVVGILANGFIIGIIYTNSSLKNPKNILISHLCLIDLVGLAFSPYFITRLAMGSTAPISLESCLVQYYFLNLYSCVAVFMVSFMAIDRFLVICYPFLYELKVSNENIHKFMFLCWSLAIIYPTLYIFPFIGSKVCYLVTSYSFLCTGSSIESSACNPDTILFSKYYRIVMIALHFIGSLLIVTCSYIKILQESRSARLSESSRKALNTVVTHGIILLVFFGNSCFMFITGSLQIRDPSEESVLAILRLTADVLYLNVPPAINPIIYGLRNEDMRREFTKFFWRKKTNLVK</sequence>
<keyword evidence="4 7" id="KW-0472">Membrane</keyword>
<organism evidence="9 10">
    <name type="scientific">Latimeria chalumnae</name>
    <name type="common">Coelacanth</name>
    <dbReference type="NCBI Taxonomy" id="7897"/>
    <lineage>
        <taxon>Eukaryota</taxon>
        <taxon>Metazoa</taxon>
        <taxon>Chordata</taxon>
        <taxon>Craniata</taxon>
        <taxon>Vertebrata</taxon>
        <taxon>Euteleostomi</taxon>
        <taxon>Coelacanthiformes</taxon>
        <taxon>Coelacanthidae</taxon>
        <taxon>Latimeria</taxon>
    </lineage>
</organism>
<feature type="transmembrane region" description="Helical" evidence="7">
    <location>
        <begin position="24"/>
        <end position="48"/>
    </location>
</feature>
<feature type="transmembrane region" description="Helical" evidence="7">
    <location>
        <begin position="142"/>
        <end position="162"/>
    </location>
</feature>
<reference evidence="9" key="3">
    <citation type="submission" date="2025-09" db="UniProtKB">
        <authorList>
            <consortium name="Ensembl"/>
        </authorList>
    </citation>
    <scope>IDENTIFICATION</scope>
</reference>
<feature type="transmembrane region" description="Helical" evidence="7">
    <location>
        <begin position="60"/>
        <end position="79"/>
    </location>
</feature>
<keyword evidence="7" id="KW-0552">Olfaction</keyword>
<evidence type="ECO:0000313" key="10">
    <source>
        <dbReference type="Proteomes" id="UP000008672"/>
    </source>
</evidence>
<evidence type="ECO:0000256" key="7">
    <source>
        <dbReference type="RuleBase" id="RU363047"/>
    </source>
</evidence>
<dbReference type="InterPro" id="IPR017452">
    <property type="entry name" value="GPCR_Rhodpsn_7TM"/>
</dbReference>
<dbReference type="Gene3D" id="1.20.1070.10">
    <property type="entry name" value="Rhodopsin 7-helix transmembrane proteins"/>
    <property type="match status" value="1"/>
</dbReference>
<dbReference type="GO" id="GO:0005549">
    <property type="term" value="F:odorant binding"/>
    <property type="evidence" value="ECO:0007669"/>
    <property type="project" value="TreeGrafter"/>
</dbReference>
<keyword evidence="3 7" id="KW-1133">Transmembrane helix</keyword>
<evidence type="ECO:0000256" key="4">
    <source>
        <dbReference type="ARBA" id="ARBA00023136"/>
    </source>
</evidence>
<keyword evidence="7" id="KW-0716">Sensory transduction</keyword>
<dbReference type="InterPro" id="IPR000276">
    <property type="entry name" value="GPCR_Rhodpsn"/>
</dbReference>
<feature type="transmembrane region" description="Helical" evidence="7">
    <location>
        <begin position="197"/>
        <end position="219"/>
    </location>
</feature>
<keyword evidence="10" id="KW-1185">Reference proteome</keyword>
<comment type="similarity">
    <text evidence="6">Belongs to the G-protein coupled receptor 1 family.</text>
</comment>
<feature type="transmembrane region" description="Helical" evidence="7">
    <location>
        <begin position="240"/>
        <end position="260"/>
    </location>
</feature>
<dbReference type="GO" id="GO:0004930">
    <property type="term" value="F:G protein-coupled receptor activity"/>
    <property type="evidence" value="ECO:0007669"/>
    <property type="project" value="UniProtKB-KW"/>
</dbReference>
<dbReference type="GO" id="GO:0004984">
    <property type="term" value="F:olfactory receptor activity"/>
    <property type="evidence" value="ECO:0007669"/>
    <property type="project" value="InterPro"/>
</dbReference>
<dbReference type="PRINTS" id="PR00237">
    <property type="entry name" value="GPCRRHODOPSN"/>
</dbReference>
<dbReference type="PROSITE" id="PS50262">
    <property type="entry name" value="G_PROTEIN_RECEP_F1_2"/>
    <property type="match status" value="1"/>
</dbReference>
<dbReference type="GeneTree" id="ENSGT00940000169701"/>
<proteinExistence type="inferred from homology"/>
<dbReference type="EMBL" id="AFYH01220040">
    <property type="status" value="NOT_ANNOTATED_CDS"/>
    <property type="molecule type" value="Genomic_DNA"/>
</dbReference>
<evidence type="ECO:0000313" key="9">
    <source>
        <dbReference type="Ensembl" id="ENSLACP00000006778.1"/>
    </source>
</evidence>
<keyword evidence="6" id="KW-0297">G-protein coupled receptor</keyword>
<accession>H3AAV7</accession>
<dbReference type="OMA" id="HARSKTH"/>
<evidence type="ECO:0000256" key="5">
    <source>
        <dbReference type="ARBA" id="ARBA00023224"/>
    </source>
</evidence>
<evidence type="ECO:0000256" key="6">
    <source>
        <dbReference type="RuleBase" id="RU000688"/>
    </source>
</evidence>
<dbReference type="Ensembl" id="ENSLACT00000006835.1">
    <property type="protein sequence ID" value="ENSLACP00000006778.1"/>
    <property type="gene ID" value="ENSLACG00000006016.1"/>
</dbReference>
<evidence type="ECO:0000259" key="8">
    <source>
        <dbReference type="PROSITE" id="PS50262"/>
    </source>
</evidence>
<dbReference type="SMART" id="SM01381">
    <property type="entry name" value="7TM_GPCR_Srsx"/>
    <property type="match status" value="1"/>
</dbReference>
<dbReference type="Proteomes" id="UP000008672">
    <property type="component" value="Unassembled WGS sequence"/>
</dbReference>
<dbReference type="InterPro" id="IPR000725">
    <property type="entry name" value="Olfact_rcpt"/>
</dbReference>
<feature type="domain" description="G-protein coupled receptors family 1 profile" evidence="8">
    <location>
        <begin position="39"/>
        <end position="298"/>
    </location>
</feature>
<protein>
    <recommendedName>
        <fullName evidence="7">Olfactory receptor</fullName>
    </recommendedName>
</protein>
<keyword evidence="7" id="KW-1003">Cell membrane</keyword>
<dbReference type="PROSITE" id="PS00237">
    <property type="entry name" value="G_PROTEIN_RECEP_F1_1"/>
    <property type="match status" value="1"/>
</dbReference>